<gene>
    <name evidence="1" type="ORF">OSB_03580</name>
</gene>
<name>A0A0K0Y1W0_9RHOB</name>
<proteinExistence type="predicted"/>
<protein>
    <submittedName>
        <fullName evidence="1">Uncharacterized protein</fullName>
    </submittedName>
</protein>
<sequence>MSHGILFEDFVRMRVASTAAPSLYADDPSKPITYLLVASRKTWLQPVLPEVLRHHLAPLGQLDRCEFERTRPLNPPVELLPNRSKTRFQEMHQ</sequence>
<dbReference type="Proteomes" id="UP000067444">
    <property type="component" value="Chromosome"/>
</dbReference>
<dbReference type="KEGG" id="otm:OSB_03580"/>
<accession>A0A0K0Y1W0</accession>
<reference evidence="1 2" key="1">
    <citation type="journal article" date="2015" name="Genome Announc.">
        <title>Closed Genome Sequence of Octadecabacter temperatus SB1, the First Mesophilic Species of the Genus Octadecabacter.</title>
        <authorList>
            <person name="Voget S."/>
            <person name="Billerbeck S."/>
            <person name="Simon M."/>
            <person name="Daniel R."/>
        </authorList>
    </citation>
    <scope>NUCLEOTIDE SEQUENCE [LARGE SCALE GENOMIC DNA]</scope>
    <source>
        <strain evidence="1 2">SB1</strain>
    </source>
</reference>
<keyword evidence="2" id="KW-1185">Reference proteome</keyword>
<dbReference type="AlphaFoldDB" id="A0A0K0Y1W0"/>
<evidence type="ECO:0000313" key="1">
    <source>
        <dbReference type="EMBL" id="AKS44925.1"/>
    </source>
</evidence>
<organism evidence="1 2">
    <name type="scientific">Octadecabacter temperatus</name>
    <dbReference type="NCBI Taxonomy" id="1458307"/>
    <lineage>
        <taxon>Bacteria</taxon>
        <taxon>Pseudomonadati</taxon>
        <taxon>Pseudomonadota</taxon>
        <taxon>Alphaproteobacteria</taxon>
        <taxon>Rhodobacterales</taxon>
        <taxon>Roseobacteraceae</taxon>
        <taxon>Octadecabacter</taxon>
    </lineage>
</organism>
<evidence type="ECO:0000313" key="2">
    <source>
        <dbReference type="Proteomes" id="UP000067444"/>
    </source>
</evidence>
<dbReference type="EMBL" id="CP012160">
    <property type="protein sequence ID" value="AKS44925.1"/>
    <property type="molecule type" value="Genomic_DNA"/>
</dbReference>